<name>A0A645BQK5_9ZZZZ</name>
<dbReference type="SMART" id="SM00966">
    <property type="entry name" value="SpoVT_AbrB"/>
    <property type="match status" value="1"/>
</dbReference>
<dbReference type="InterPro" id="IPR007159">
    <property type="entry name" value="SpoVT-AbrB_dom"/>
</dbReference>
<accession>A0A645BQK5</accession>
<dbReference type="AlphaFoldDB" id="A0A645BQK5"/>
<protein>
    <recommendedName>
        <fullName evidence="1">SpoVT-AbrB domain-containing protein</fullName>
    </recommendedName>
</protein>
<dbReference type="PANTHER" id="PTHR40516">
    <property type="entry name" value="ANTITOXIN CHPS-RELATED"/>
    <property type="match status" value="1"/>
</dbReference>
<evidence type="ECO:0000259" key="1">
    <source>
        <dbReference type="SMART" id="SM00966"/>
    </source>
</evidence>
<dbReference type="GO" id="GO:0097351">
    <property type="term" value="F:toxin sequestering activity"/>
    <property type="evidence" value="ECO:0007669"/>
    <property type="project" value="InterPro"/>
</dbReference>
<organism evidence="2">
    <name type="scientific">bioreactor metagenome</name>
    <dbReference type="NCBI Taxonomy" id="1076179"/>
    <lineage>
        <taxon>unclassified sequences</taxon>
        <taxon>metagenomes</taxon>
        <taxon>ecological metagenomes</taxon>
    </lineage>
</organism>
<proteinExistence type="predicted"/>
<dbReference type="InterPro" id="IPR037914">
    <property type="entry name" value="SpoVT-AbrB_sf"/>
</dbReference>
<dbReference type="InterPro" id="IPR039052">
    <property type="entry name" value="Antitox_PemI-like"/>
</dbReference>
<sequence length="79" mass="8992">MLGTIQKWGNSQAIRLPKVILETAMFSENEPVQIIAEKDQIIIKKAAPQKTLEELLEDYSGEYNFEEFDWGPPVGNKVL</sequence>
<comment type="caution">
    <text evidence="2">The sequence shown here is derived from an EMBL/GenBank/DDBJ whole genome shotgun (WGS) entry which is preliminary data.</text>
</comment>
<reference evidence="2" key="1">
    <citation type="submission" date="2019-08" db="EMBL/GenBank/DDBJ databases">
        <authorList>
            <person name="Kucharzyk K."/>
            <person name="Murdoch R.W."/>
            <person name="Higgins S."/>
            <person name="Loffler F."/>
        </authorList>
    </citation>
    <scope>NUCLEOTIDE SEQUENCE</scope>
</reference>
<dbReference type="GO" id="GO:0003677">
    <property type="term" value="F:DNA binding"/>
    <property type="evidence" value="ECO:0007669"/>
    <property type="project" value="InterPro"/>
</dbReference>
<evidence type="ECO:0000313" key="2">
    <source>
        <dbReference type="EMBL" id="MPM67575.1"/>
    </source>
</evidence>
<gene>
    <name evidence="2" type="ORF">SDC9_114498</name>
</gene>
<dbReference type="Gene3D" id="2.10.260.10">
    <property type="match status" value="1"/>
</dbReference>
<dbReference type="SUPFAM" id="SSF89447">
    <property type="entry name" value="AbrB/MazE/MraZ-like"/>
    <property type="match status" value="1"/>
</dbReference>
<dbReference type="EMBL" id="VSSQ01021767">
    <property type="protein sequence ID" value="MPM67575.1"/>
    <property type="molecule type" value="Genomic_DNA"/>
</dbReference>
<dbReference type="Pfam" id="PF04014">
    <property type="entry name" value="MazE_antitoxin"/>
    <property type="match status" value="1"/>
</dbReference>
<feature type="domain" description="SpoVT-AbrB" evidence="1">
    <location>
        <begin position="6"/>
        <end position="51"/>
    </location>
</feature>
<dbReference type="PANTHER" id="PTHR40516:SF1">
    <property type="entry name" value="ANTITOXIN CHPS-RELATED"/>
    <property type="match status" value="1"/>
</dbReference>